<sequence>MNLNNCSMDEFAAYKDGLILQPVWDYLRFNVGHILRSPLFPPFFSLSFDYAFVIIFTFFDLCLYDVPFFKNAKIQKDRQVNWELILPSLKLQFFNQILWIYPMALVQLVWVPDTELPELAPTVWELCSQVMIFFLAFDASYFVFHVVCHKVRWLYRWCHSVHHMYSSPFAAAAQHLHPFELFFVATFITTVPWAFPTHCLTYWTWFVVSQSVSYEVHTGYDFPFALHRFLPIYSGAPAHDMHHMRPLTCFQPWFNYLDRLFGYHISYEDLKKMNKEKSARYGLYDKREVEGLQRIN</sequence>
<keyword evidence="3 5" id="KW-1133">Transmembrane helix</keyword>
<dbReference type="GO" id="GO:0016491">
    <property type="term" value="F:oxidoreductase activity"/>
    <property type="evidence" value="ECO:0007669"/>
    <property type="project" value="InterPro"/>
</dbReference>
<evidence type="ECO:0000313" key="7">
    <source>
        <dbReference type="Proteomes" id="UP000887540"/>
    </source>
</evidence>
<evidence type="ECO:0000256" key="3">
    <source>
        <dbReference type="ARBA" id="ARBA00022989"/>
    </source>
</evidence>
<protein>
    <submittedName>
        <fullName evidence="8">Fatty acid hydroxylase domain-containing protein</fullName>
    </submittedName>
</protein>
<name>A0A914DB09_9BILA</name>
<dbReference type="GO" id="GO:0005506">
    <property type="term" value="F:iron ion binding"/>
    <property type="evidence" value="ECO:0007669"/>
    <property type="project" value="InterPro"/>
</dbReference>
<keyword evidence="7" id="KW-1185">Reference proteome</keyword>
<accession>A0A914DB09</accession>
<keyword evidence="4 5" id="KW-0472">Membrane</keyword>
<dbReference type="AlphaFoldDB" id="A0A914DB09"/>
<feature type="domain" description="Fatty acid hydroxylase" evidence="6">
    <location>
        <begin position="131"/>
        <end position="262"/>
    </location>
</feature>
<organism evidence="7 8">
    <name type="scientific">Acrobeloides nanus</name>
    <dbReference type="NCBI Taxonomy" id="290746"/>
    <lineage>
        <taxon>Eukaryota</taxon>
        <taxon>Metazoa</taxon>
        <taxon>Ecdysozoa</taxon>
        <taxon>Nematoda</taxon>
        <taxon>Chromadorea</taxon>
        <taxon>Rhabditida</taxon>
        <taxon>Tylenchina</taxon>
        <taxon>Cephalobomorpha</taxon>
        <taxon>Cephaloboidea</taxon>
        <taxon>Cephalobidae</taxon>
        <taxon>Acrobeloides</taxon>
    </lineage>
</organism>
<feature type="transmembrane region" description="Helical" evidence="5">
    <location>
        <begin position="50"/>
        <end position="69"/>
    </location>
</feature>
<reference evidence="8" key="1">
    <citation type="submission" date="2022-11" db="UniProtKB">
        <authorList>
            <consortium name="WormBaseParasite"/>
        </authorList>
    </citation>
    <scope>IDENTIFICATION</scope>
</reference>
<dbReference type="Pfam" id="PF04116">
    <property type="entry name" value="FA_hydroxylase"/>
    <property type="match status" value="1"/>
</dbReference>
<evidence type="ECO:0000313" key="8">
    <source>
        <dbReference type="WBParaSite" id="ACRNAN_scaffold2097.g11006.t1"/>
    </source>
</evidence>
<comment type="subcellular location">
    <subcellularLocation>
        <location evidence="1">Membrane</location>
    </subcellularLocation>
</comment>
<evidence type="ECO:0000256" key="5">
    <source>
        <dbReference type="SAM" id="Phobius"/>
    </source>
</evidence>
<dbReference type="GO" id="GO:0008610">
    <property type="term" value="P:lipid biosynthetic process"/>
    <property type="evidence" value="ECO:0007669"/>
    <property type="project" value="InterPro"/>
</dbReference>
<dbReference type="WBParaSite" id="ACRNAN_scaffold2097.g11006.t1">
    <property type="protein sequence ID" value="ACRNAN_scaffold2097.g11006.t1"/>
    <property type="gene ID" value="ACRNAN_scaffold2097.g11006"/>
</dbReference>
<evidence type="ECO:0000256" key="1">
    <source>
        <dbReference type="ARBA" id="ARBA00004370"/>
    </source>
</evidence>
<evidence type="ECO:0000256" key="4">
    <source>
        <dbReference type="ARBA" id="ARBA00023136"/>
    </source>
</evidence>
<dbReference type="Proteomes" id="UP000887540">
    <property type="component" value="Unplaced"/>
</dbReference>
<evidence type="ECO:0000259" key="6">
    <source>
        <dbReference type="Pfam" id="PF04116"/>
    </source>
</evidence>
<dbReference type="GO" id="GO:0016020">
    <property type="term" value="C:membrane"/>
    <property type="evidence" value="ECO:0007669"/>
    <property type="project" value="UniProtKB-SubCell"/>
</dbReference>
<feature type="transmembrane region" description="Helical" evidence="5">
    <location>
        <begin position="89"/>
        <end position="110"/>
    </location>
</feature>
<evidence type="ECO:0000256" key="2">
    <source>
        <dbReference type="ARBA" id="ARBA00022692"/>
    </source>
</evidence>
<dbReference type="InterPro" id="IPR050307">
    <property type="entry name" value="Sterol_Desaturase_Related"/>
</dbReference>
<dbReference type="InterPro" id="IPR006694">
    <property type="entry name" value="Fatty_acid_hydroxylase"/>
</dbReference>
<dbReference type="PANTHER" id="PTHR11863">
    <property type="entry name" value="STEROL DESATURASE"/>
    <property type="match status" value="1"/>
</dbReference>
<feature type="transmembrane region" description="Helical" evidence="5">
    <location>
        <begin position="130"/>
        <end position="148"/>
    </location>
</feature>
<proteinExistence type="predicted"/>
<keyword evidence="2 5" id="KW-0812">Transmembrane</keyword>